<name>A0A150GG71_GONPE</name>
<sequence length="220" mass="24528">MDREKAFTKALAQYRAQCTELFGLIRDEEKNKIRRWEDEKPSLELLIASLNQDTRRILADEMQSRRSDLARLDASSRLEAERRRQEESGWAEVAGLEEALERTTARLDRAKQQLYFPEVKGYRFSSGNGGIYVAAHDLHVSEVSGRFEFTVEPIAQQSQRTVPQQQQQQRPAGGAGAGPGPGPGDTSRLARLTVVLGGVSSSTALAERAEWVLSGMANWP</sequence>
<dbReference type="OrthoDB" id="553012at2759"/>
<comment type="caution">
    <text evidence="3">The sequence shown here is derived from an EMBL/GenBank/DDBJ whole genome shotgun (WGS) entry which is preliminary data.</text>
</comment>
<feature type="compositionally biased region" description="Low complexity" evidence="2">
    <location>
        <begin position="163"/>
        <end position="172"/>
    </location>
</feature>
<keyword evidence="4" id="KW-1185">Reference proteome</keyword>
<dbReference type="EMBL" id="LSYV01000026">
    <property type="protein sequence ID" value="KXZ48832.1"/>
    <property type="molecule type" value="Genomic_DNA"/>
</dbReference>
<keyword evidence="1" id="KW-0175">Coiled coil</keyword>
<protein>
    <submittedName>
        <fullName evidence="3">Uncharacterized protein</fullName>
    </submittedName>
</protein>
<feature type="region of interest" description="Disordered" evidence="2">
    <location>
        <begin position="156"/>
        <end position="188"/>
    </location>
</feature>
<reference evidence="4" key="1">
    <citation type="journal article" date="2016" name="Nat. Commun.">
        <title>The Gonium pectorale genome demonstrates co-option of cell cycle regulation during the evolution of multicellularity.</title>
        <authorList>
            <person name="Hanschen E.R."/>
            <person name="Marriage T.N."/>
            <person name="Ferris P.J."/>
            <person name="Hamaji T."/>
            <person name="Toyoda A."/>
            <person name="Fujiyama A."/>
            <person name="Neme R."/>
            <person name="Noguchi H."/>
            <person name="Minakuchi Y."/>
            <person name="Suzuki M."/>
            <person name="Kawai-Toyooka H."/>
            <person name="Smith D.R."/>
            <person name="Sparks H."/>
            <person name="Anderson J."/>
            <person name="Bakaric R."/>
            <person name="Luria V."/>
            <person name="Karger A."/>
            <person name="Kirschner M.W."/>
            <person name="Durand P.M."/>
            <person name="Michod R.E."/>
            <person name="Nozaki H."/>
            <person name="Olson B.J."/>
        </authorList>
    </citation>
    <scope>NUCLEOTIDE SEQUENCE [LARGE SCALE GENOMIC DNA]</scope>
    <source>
        <strain evidence="4">NIES-2863</strain>
    </source>
</reference>
<evidence type="ECO:0000256" key="2">
    <source>
        <dbReference type="SAM" id="MobiDB-lite"/>
    </source>
</evidence>
<evidence type="ECO:0000256" key="1">
    <source>
        <dbReference type="SAM" id="Coils"/>
    </source>
</evidence>
<dbReference type="Proteomes" id="UP000075714">
    <property type="component" value="Unassembled WGS sequence"/>
</dbReference>
<accession>A0A150GG71</accession>
<dbReference type="STRING" id="33097.A0A150GG71"/>
<evidence type="ECO:0000313" key="4">
    <source>
        <dbReference type="Proteomes" id="UP000075714"/>
    </source>
</evidence>
<proteinExistence type="predicted"/>
<feature type="coiled-coil region" evidence="1">
    <location>
        <begin position="26"/>
        <end position="53"/>
    </location>
</feature>
<dbReference type="AlphaFoldDB" id="A0A150GG71"/>
<gene>
    <name evidence="3" type="ORF">GPECTOR_25g417</name>
</gene>
<evidence type="ECO:0000313" key="3">
    <source>
        <dbReference type="EMBL" id="KXZ48832.1"/>
    </source>
</evidence>
<organism evidence="3 4">
    <name type="scientific">Gonium pectorale</name>
    <name type="common">Green alga</name>
    <dbReference type="NCBI Taxonomy" id="33097"/>
    <lineage>
        <taxon>Eukaryota</taxon>
        <taxon>Viridiplantae</taxon>
        <taxon>Chlorophyta</taxon>
        <taxon>core chlorophytes</taxon>
        <taxon>Chlorophyceae</taxon>
        <taxon>CS clade</taxon>
        <taxon>Chlamydomonadales</taxon>
        <taxon>Volvocaceae</taxon>
        <taxon>Gonium</taxon>
    </lineage>
</organism>